<protein>
    <submittedName>
        <fullName evidence="2">AbrB family transcriptional regulator</fullName>
    </submittedName>
</protein>
<evidence type="ECO:0000313" key="3">
    <source>
        <dbReference type="Proteomes" id="UP000298179"/>
    </source>
</evidence>
<dbReference type="PANTHER" id="PTHR38457">
    <property type="entry name" value="REGULATOR ABRB-RELATED"/>
    <property type="match status" value="1"/>
</dbReference>
<dbReference type="InterPro" id="IPR007820">
    <property type="entry name" value="AbrB_fam"/>
</dbReference>
<dbReference type="NCBIfam" id="TIGR03082">
    <property type="entry name" value="Gneg_AbrB_dup"/>
    <property type="match status" value="2"/>
</dbReference>
<dbReference type="Proteomes" id="UP000298179">
    <property type="component" value="Unassembled WGS sequence"/>
</dbReference>
<dbReference type="PANTHER" id="PTHR38457:SF1">
    <property type="entry name" value="REGULATOR ABRB-RELATED"/>
    <property type="match status" value="1"/>
</dbReference>
<feature type="transmembrane region" description="Helical" evidence="1">
    <location>
        <begin position="278"/>
        <end position="302"/>
    </location>
</feature>
<feature type="transmembrane region" description="Helical" evidence="1">
    <location>
        <begin position="161"/>
        <end position="182"/>
    </location>
</feature>
<dbReference type="RefSeq" id="WP_134760343.1">
    <property type="nucleotide sequence ID" value="NZ_SOZD01000001.1"/>
</dbReference>
<dbReference type="Pfam" id="PF05145">
    <property type="entry name" value="AbrB"/>
    <property type="match status" value="1"/>
</dbReference>
<accession>A0A4Y8RUV3</accession>
<evidence type="ECO:0000313" key="2">
    <source>
        <dbReference type="EMBL" id="TFF27587.1"/>
    </source>
</evidence>
<gene>
    <name evidence="2" type="ORF">E3C22_03785</name>
</gene>
<keyword evidence="3" id="KW-1185">Reference proteome</keyword>
<feature type="transmembrane region" description="Helical" evidence="1">
    <location>
        <begin position="23"/>
        <end position="48"/>
    </location>
</feature>
<dbReference type="GO" id="GO:0016020">
    <property type="term" value="C:membrane"/>
    <property type="evidence" value="ECO:0007669"/>
    <property type="project" value="InterPro"/>
</dbReference>
<evidence type="ECO:0000256" key="1">
    <source>
        <dbReference type="SAM" id="Phobius"/>
    </source>
</evidence>
<dbReference type="InterPro" id="IPR017516">
    <property type="entry name" value="AbrB_dup"/>
</dbReference>
<dbReference type="OrthoDB" id="9809910at2"/>
<dbReference type="GO" id="GO:0010468">
    <property type="term" value="P:regulation of gene expression"/>
    <property type="evidence" value="ECO:0007669"/>
    <property type="project" value="InterPro"/>
</dbReference>
<comment type="caution">
    <text evidence="2">The sequence shown here is derived from an EMBL/GenBank/DDBJ whole genome shotgun (WGS) entry which is preliminary data.</text>
</comment>
<reference evidence="2 3" key="1">
    <citation type="submission" date="2019-03" db="EMBL/GenBank/DDBJ databases">
        <title>Jiella endophytica sp. nov., a novel endophytic bacterium isolated from root of Ficus microcarpa Linn. f.</title>
        <authorList>
            <person name="Tuo L."/>
        </authorList>
    </citation>
    <scope>NUCLEOTIDE SEQUENCE [LARGE SCALE GENOMIC DNA]</scope>
    <source>
        <strain evidence="2 3">CBS5Q-3</strain>
    </source>
</reference>
<feature type="transmembrane region" description="Helical" evidence="1">
    <location>
        <begin position="194"/>
        <end position="216"/>
    </location>
</feature>
<organism evidence="2 3">
    <name type="scientific">Jiella endophytica</name>
    <dbReference type="NCBI Taxonomy" id="2558362"/>
    <lineage>
        <taxon>Bacteria</taxon>
        <taxon>Pseudomonadati</taxon>
        <taxon>Pseudomonadota</taxon>
        <taxon>Alphaproteobacteria</taxon>
        <taxon>Hyphomicrobiales</taxon>
        <taxon>Aurantimonadaceae</taxon>
        <taxon>Jiella</taxon>
    </lineage>
</organism>
<keyword evidence="1" id="KW-0812">Transmembrane</keyword>
<dbReference type="PIRSF" id="PIRSF038991">
    <property type="entry name" value="Protein_AbrB"/>
    <property type="match status" value="1"/>
</dbReference>
<name>A0A4Y8RUV3_9HYPH</name>
<feature type="transmembrane region" description="Helical" evidence="1">
    <location>
        <begin position="332"/>
        <end position="355"/>
    </location>
</feature>
<keyword evidence="1" id="KW-1133">Transmembrane helix</keyword>
<sequence length="365" mass="37265">MKPLPPKPTLRFTPGEWPAGRRWAVLILASLAVAGGLECLDLPAALLLGPMLAAIVMASRNGTVAIPRILFLGAQGIVGIMIAGNLPLSLFGEIATDWPIFLAGTASTFAAACLLGWLLSQSDTLPGTTAIWGSSPGAATAMTLMSEDYGADMRLVAFMQYTRVAACALVATVLARALGASAPGHAAAWMPSAAVWLGSLLPFGLALSGAALGVVLKIPGGALLTPMAIGIAAKLAFGLDIALPMPVLAVSYALLGWGIGMRFTAKVLADASRVFARVLLSIVLLLAGCAVFAGLLVLFAGIDPLTAYLATSPGGADSVAIIAASTNVDVPFIMAMQVARFLLVLVAGPPLARLLSLRQARMKSG</sequence>
<keyword evidence="1" id="KW-0472">Membrane</keyword>
<dbReference type="AlphaFoldDB" id="A0A4Y8RUV3"/>
<dbReference type="EMBL" id="SOZD01000001">
    <property type="protein sequence ID" value="TFF27587.1"/>
    <property type="molecule type" value="Genomic_DNA"/>
</dbReference>
<proteinExistence type="predicted"/>
<feature type="transmembrane region" description="Helical" evidence="1">
    <location>
        <begin position="69"/>
        <end position="92"/>
    </location>
</feature>
<feature type="transmembrane region" description="Helical" evidence="1">
    <location>
        <begin position="98"/>
        <end position="119"/>
    </location>
</feature>